<keyword evidence="2" id="KW-1185">Reference proteome</keyword>
<evidence type="ECO:0000313" key="1">
    <source>
        <dbReference type="EMBL" id="KAL3277695.1"/>
    </source>
</evidence>
<proteinExistence type="predicted"/>
<evidence type="ECO:0000313" key="2">
    <source>
        <dbReference type="Proteomes" id="UP001516400"/>
    </source>
</evidence>
<accession>A0ABD2NG61</accession>
<dbReference type="EMBL" id="JABFTP020000103">
    <property type="protein sequence ID" value="KAL3277695.1"/>
    <property type="molecule type" value="Genomic_DNA"/>
</dbReference>
<reference evidence="1 2" key="1">
    <citation type="journal article" date="2021" name="BMC Biol.">
        <title>Horizontally acquired antibacterial genes associated with adaptive radiation of ladybird beetles.</title>
        <authorList>
            <person name="Li H.S."/>
            <person name="Tang X.F."/>
            <person name="Huang Y.H."/>
            <person name="Xu Z.Y."/>
            <person name="Chen M.L."/>
            <person name="Du X.Y."/>
            <person name="Qiu B.Y."/>
            <person name="Chen P.T."/>
            <person name="Zhang W."/>
            <person name="Slipinski A."/>
            <person name="Escalona H.E."/>
            <person name="Waterhouse R.M."/>
            <person name="Zwick A."/>
            <person name="Pang H."/>
        </authorList>
    </citation>
    <scope>NUCLEOTIDE SEQUENCE [LARGE SCALE GENOMIC DNA]</scope>
    <source>
        <strain evidence="1">SYSU2018</strain>
    </source>
</reference>
<dbReference type="AlphaFoldDB" id="A0ABD2NG61"/>
<organism evidence="1 2">
    <name type="scientific">Cryptolaemus montrouzieri</name>
    <dbReference type="NCBI Taxonomy" id="559131"/>
    <lineage>
        <taxon>Eukaryota</taxon>
        <taxon>Metazoa</taxon>
        <taxon>Ecdysozoa</taxon>
        <taxon>Arthropoda</taxon>
        <taxon>Hexapoda</taxon>
        <taxon>Insecta</taxon>
        <taxon>Pterygota</taxon>
        <taxon>Neoptera</taxon>
        <taxon>Endopterygota</taxon>
        <taxon>Coleoptera</taxon>
        <taxon>Polyphaga</taxon>
        <taxon>Cucujiformia</taxon>
        <taxon>Coccinelloidea</taxon>
        <taxon>Coccinellidae</taxon>
        <taxon>Scymninae</taxon>
        <taxon>Scymnini</taxon>
        <taxon>Cryptolaemus</taxon>
    </lineage>
</organism>
<comment type="caution">
    <text evidence="1">The sequence shown here is derived from an EMBL/GenBank/DDBJ whole genome shotgun (WGS) entry which is preliminary data.</text>
</comment>
<dbReference type="Proteomes" id="UP001516400">
    <property type="component" value="Unassembled WGS sequence"/>
</dbReference>
<sequence>MGFEDQPADSCIVDDSLYEGPLSHFINSQDAPERSRLAKWKDTLFDHPRQQGESYPLETSPTDNRELYIACELDRPTVKHTWMNETHYLLIPTHSNCGSRFNKTS</sequence>
<gene>
    <name evidence="1" type="ORF">HHI36_013040</name>
</gene>
<protein>
    <submittedName>
        <fullName evidence="1">Uncharacterized protein</fullName>
    </submittedName>
</protein>
<name>A0ABD2NG61_9CUCU</name>